<accession>A0A0F4J348</accession>
<dbReference type="OrthoDB" id="3826164at2"/>
<dbReference type="PATRIC" id="fig|68223.7.peg.1234"/>
<comment type="caution">
    <text evidence="2">The sequence shown here is derived from an EMBL/GenBank/DDBJ whole genome shotgun (WGS) entry which is preliminary data.</text>
</comment>
<protein>
    <submittedName>
        <fullName evidence="2">Uncharacterized protein</fullName>
    </submittedName>
</protein>
<dbReference type="AlphaFoldDB" id="A0A0F4J348"/>
<name>A0A0F4J348_9ACTN</name>
<evidence type="ECO:0000313" key="2">
    <source>
        <dbReference type="EMBL" id="KJY28289.1"/>
    </source>
</evidence>
<evidence type="ECO:0000256" key="1">
    <source>
        <dbReference type="SAM" id="MobiDB-lite"/>
    </source>
</evidence>
<sequence length="453" mass="49024">MVSVSELKQADPGKWRAAADDAVAVAKQCDGLATHAREDVARTVNRCWVGESGRAATERFVKHADDYETSAVALRAMAKVYDDLADAITAAQRDLNSALDYARTHDLKVEESGRVQLSHPVMAPPGSTEHLEPANHAQGIIVEALRQAAQADTEAARALRTIEGLTAISDPKLAKEALTPGSPLAIALALSGGVDGLHPINVSPAQFAAVNRASAETGISRKLLLAILWQEQQWYQNFSPGLTGPLPVGGRVFDWTLQQTIKPDKSLGITHMKPETARDVMHRNQTAFTLPDGTFLGDLGDAELTKYIEENPNEDIRLSAYHLSDLERNRYGARTDKQLFTLYAADTPEVRELNERYGDESSSRGGDIRTRGEHWDKVEPHLDDAMAWYALTDEQRATAMRQLESQTPAGHHVSIDPIYHEGGGPSTGTGTGPAEPGTPSPGPGPAPQPPRSH</sequence>
<keyword evidence="3" id="KW-1185">Reference proteome</keyword>
<gene>
    <name evidence="2" type="ORF">VR44_25675</name>
</gene>
<reference evidence="2 3" key="1">
    <citation type="submission" date="2015-02" db="EMBL/GenBank/DDBJ databases">
        <authorList>
            <person name="Ju K.-S."/>
            <person name="Doroghazi J.R."/>
            <person name="Metcalf W."/>
        </authorList>
    </citation>
    <scope>NUCLEOTIDE SEQUENCE [LARGE SCALE GENOMIC DNA]</scope>
    <source>
        <strain evidence="2 3">NRRL ISP-5550</strain>
    </source>
</reference>
<organism evidence="2 3">
    <name type="scientific">Streptomyces katrae</name>
    <dbReference type="NCBI Taxonomy" id="68223"/>
    <lineage>
        <taxon>Bacteria</taxon>
        <taxon>Bacillati</taxon>
        <taxon>Actinomycetota</taxon>
        <taxon>Actinomycetes</taxon>
        <taxon>Kitasatosporales</taxon>
        <taxon>Streptomycetaceae</taxon>
        <taxon>Streptomyces</taxon>
    </lineage>
</organism>
<evidence type="ECO:0000313" key="3">
    <source>
        <dbReference type="Proteomes" id="UP000033551"/>
    </source>
</evidence>
<dbReference type="STRING" id="68223.GCA_002028425_00894"/>
<dbReference type="RefSeq" id="WP_045949966.1">
    <property type="nucleotide sequence ID" value="NZ_JZWV01000744.1"/>
</dbReference>
<dbReference type="EMBL" id="JZWV01000744">
    <property type="protein sequence ID" value="KJY28289.1"/>
    <property type="molecule type" value="Genomic_DNA"/>
</dbReference>
<feature type="region of interest" description="Disordered" evidence="1">
    <location>
        <begin position="404"/>
        <end position="453"/>
    </location>
</feature>
<dbReference type="Proteomes" id="UP000033551">
    <property type="component" value="Unassembled WGS sequence"/>
</dbReference>
<dbReference type="Gene3D" id="1.10.530.10">
    <property type="match status" value="1"/>
</dbReference>
<feature type="compositionally biased region" description="Pro residues" evidence="1">
    <location>
        <begin position="436"/>
        <end position="453"/>
    </location>
</feature>
<feature type="compositionally biased region" description="Gly residues" evidence="1">
    <location>
        <begin position="421"/>
        <end position="431"/>
    </location>
</feature>
<proteinExistence type="predicted"/>